<dbReference type="PANTHER" id="PTHR43975">
    <property type="entry name" value="ZGC:101858"/>
    <property type="match status" value="1"/>
</dbReference>
<evidence type="ECO:0000313" key="3">
    <source>
        <dbReference type="EMBL" id="AWQ13209.1"/>
    </source>
</evidence>
<reference evidence="3" key="1">
    <citation type="submission" date="2017-04" db="EMBL/GenBank/DDBJ databases">
        <authorList>
            <person name="Mallott M.D."/>
            <person name="Bass C."/>
            <person name="Paine M."/>
        </authorList>
    </citation>
    <scope>NUCLEOTIDE SEQUENCE</scope>
    <source>
        <strain evidence="3">HS</strain>
    </source>
</reference>
<dbReference type="EMBL" id="KY924613">
    <property type="protein sequence ID" value="AWQ13209.1"/>
    <property type="molecule type" value="mRNA"/>
</dbReference>
<organism evidence="3">
    <name type="scientific">Plutella xylostella</name>
    <name type="common">Diamondback moth</name>
    <name type="synonym">Plutella maculipennis</name>
    <dbReference type="NCBI Taxonomy" id="51655"/>
    <lineage>
        <taxon>Eukaryota</taxon>
        <taxon>Metazoa</taxon>
        <taxon>Ecdysozoa</taxon>
        <taxon>Arthropoda</taxon>
        <taxon>Hexapoda</taxon>
        <taxon>Insecta</taxon>
        <taxon>Pterygota</taxon>
        <taxon>Neoptera</taxon>
        <taxon>Endopterygota</taxon>
        <taxon>Lepidoptera</taxon>
        <taxon>Glossata</taxon>
        <taxon>Ditrysia</taxon>
        <taxon>Yponomeutoidea</taxon>
        <taxon>Plutellidae</taxon>
        <taxon>Plutella</taxon>
    </lineage>
</organism>
<accession>A0A6J3WZC2</accession>
<dbReference type="GO" id="GO:0016491">
    <property type="term" value="F:oxidoreductase activity"/>
    <property type="evidence" value="ECO:0007669"/>
    <property type="project" value="UniProtKB-KW"/>
</dbReference>
<reference evidence="3" key="2">
    <citation type="journal article" date="2019" name="Insect Biochem. Mol. Biol.">
        <title>A flavin-dependent monooxgenase confers resistance to chlorantraniliprole in the diamondback moth, Plutella xylostella.</title>
        <authorList>
            <person name="Mallott M."/>
            <person name="Hamm S."/>
            <person name="Troczka B.J."/>
            <person name="Randall E."/>
            <person name="Pym A."/>
            <person name="Grant C."/>
            <person name="Baxter S."/>
            <person name="Vogel H."/>
            <person name="Shelton A.M."/>
            <person name="Field L.M."/>
            <person name="Williamson M.S."/>
            <person name="Paine M."/>
            <person name="Zimmer C.T."/>
            <person name="Slater R."/>
            <person name="Elias J."/>
            <person name="Bass C."/>
        </authorList>
    </citation>
    <scope>NUCLEOTIDE SEQUENCE</scope>
    <source>
        <strain evidence="3">HS</strain>
    </source>
</reference>
<dbReference type="InterPro" id="IPR020904">
    <property type="entry name" value="Sc_DH/Rdtase_CS"/>
</dbReference>
<dbReference type="InterPro" id="IPR036291">
    <property type="entry name" value="NAD(P)-bd_dom_sf"/>
</dbReference>
<dbReference type="InterPro" id="IPR002347">
    <property type="entry name" value="SDR_fam"/>
</dbReference>
<gene>
    <name evidence="3" type="primary">SCD</name>
</gene>
<dbReference type="PROSITE" id="PS00061">
    <property type="entry name" value="ADH_SHORT"/>
    <property type="match status" value="1"/>
</dbReference>
<feature type="domain" description="Ketoreductase" evidence="2">
    <location>
        <begin position="6"/>
        <end position="189"/>
    </location>
</feature>
<protein>
    <submittedName>
        <fullName evidence="3">Short-chain dehydrogenase</fullName>
    </submittedName>
</protein>
<dbReference type="PANTHER" id="PTHR43975:SF2">
    <property type="entry name" value="EG:BACR7A4.14 PROTEIN-RELATED"/>
    <property type="match status" value="1"/>
</dbReference>
<evidence type="ECO:0000256" key="1">
    <source>
        <dbReference type="ARBA" id="ARBA00023002"/>
    </source>
</evidence>
<dbReference type="AlphaFoldDB" id="A0A6J3WZC2"/>
<name>A0A6J3WZC2_PLUXY</name>
<proteinExistence type="evidence at transcript level"/>
<dbReference type="InterPro" id="IPR057326">
    <property type="entry name" value="KR_dom"/>
</dbReference>
<sequence length="254" mass="26807">MDFNNKVVVITGASSGIGASAAVLFARQSAKLVLVGRNEENLNKVAAQCETARGIRPLVVRAELDSDADVVAIVSKAIEEFGAINVLVNNAGVGVCGSVLDGVGPYDKVMATNVRAVYLLTSLAAPHLIKTKGNIVNVSSVAAFKPIKDADYLPYCVSKAALDQFTKCVALEMAQHGVRVNSVNPGGTRTPFAQNAGFTKAQVEELYKARDKNYPLGKMAESEEVADLIVYLASDRARSITGGVHVIDNGDPLM</sequence>
<dbReference type="FunFam" id="3.40.50.720:FF:000084">
    <property type="entry name" value="Short-chain dehydrogenase reductase"/>
    <property type="match status" value="1"/>
</dbReference>
<dbReference type="Gene3D" id="3.40.50.720">
    <property type="entry name" value="NAD(P)-binding Rossmann-like Domain"/>
    <property type="match status" value="1"/>
</dbReference>
<dbReference type="GO" id="GO:0006629">
    <property type="term" value="P:lipid metabolic process"/>
    <property type="evidence" value="ECO:0007669"/>
    <property type="project" value="UniProtKB-ARBA"/>
</dbReference>
<dbReference type="SUPFAM" id="SSF51735">
    <property type="entry name" value="NAD(P)-binding Rossmann-fold domains"/>
    <property type="match status" value="1"/>
</dbReference>
<dbReference type="Pfam" id="PF13561">
    <property type="entry name" value="adh_short_C2"/>
    <property type="match status" value="1"/>
</dbReference>
<dbReference type="PRINTS" id="PR00081">
    <property type="entry name" value="GDHRDH"/>
</dbReference>
<evidence type="ECO:0000259" key="2">
    <source>
        <dbReference type="SMART" id="SM00822"/>
    </source>
</evidence>
<dbReference type="PRINTS" id="PR00080">
    <property type="entry name" value="SDRFAMILY"/>
</dbReference>
<dbReference type="SMART" id="SM00822">
    <property type="entry name" value="PKS_KR"/>
    <property type="match status" value="1"/>
</dbReference>
<keyword evidence="1" id="KW-0560">Oxidoreductase</keyword>